<evidence type="ECO:0000313" key="3">
    <source>
        <dbReference type="Proteomes" id="UP000295560"/>
    </source>
</evidence>
<dbReference type="SMART" id="SM00855">
    <property type="entry name" value="PGAM"/>
    <property type="match status" value="1"/>
</dbReference>
<evidence type="ECO:0000256" key="1">
    <source>
        <dbReference type="SAM" id="MobiDB-lite"/>
    </source>
</evidence>
<accession>A0A4R1HMV7</accession>
<dbReference type="AlphaFoldDB" id="A0A4R1HMV7"/>
<dbReference type="Proteomes" id="UP000295560">
    <property type="component" value="Unassembled WGS sequence"/>
</dbReference>
<protein>
    <submittedName>
        <fullName evidence="2">Putative phosphoglycerate mutase</fullName>
    </submittedName>
</protein>
<dbReference type="CDD" id="cd07067">
    <property type="entry name" value="HP_PGM_like"/>
    <property type="match status" value="1"/>
</dbReference>
<reference evidence="2 3" key="1">
    <citation type="submission" date="2019-03" db="EMBL/GenBank/DDBJ databases">
        <title>Sequencing the genomes of 1000 actinobacteria strains.</title>
        <authorList>
            <person name="Klenk H.-P."/>
        </authorList>
    </citation>
    <scope>NUCLEOTIDE SEQUENCE [LARGE SCALE GENOMIC DNA]</scope>
    <source>
        <strain evidence="2 3">DSM 44969</strain>
    </source>
</reference>
<dbReference type="InterPro" id="IPR013078">
    <property type="entry name" value="His_Pase_superF_clade-1"/>
</dbReference>
<feature type="region of interest" description="Disordered" evidence="1">
    <location>
        <begin position="85"/>
        <end position="106"/>
    </location>
</feature>
<dbReference type="GO" id="GO:0016791">
    <property type="term" value="F:phosphatase activity"/>
    <property type="evidence" value="ECO:0007669"/>
    <property type="project" value="TreeGrafter"/>
</dbReference>
<dbReference type="SUPFAM" id="SSF53254">
    <property type="entry name" value="Phosphoglycerate mutase-like"/>
    <property type="match status" value="1"/>
</dbReference>
<comment type="caution">
    <text evidence="2">The sequence shown here is derived from an EMBL/GenBank/DDBJ whole genome shotgun (WGS) entry which is preliminary data.</text>
</comment>
<dbReference type="PANTHER" id="PTHR48100">
    <property type="entry name" value="BROAD-SPECIFICITY PHOSPHATASE YOR283W-RELATED"/>
    <property type="match status" value="1"/>
</dbReference>
<dbReference type="InterPro" id="IPR029033">
    <property type="entry name" value="His_PPase_superfam"/>
</dbReference>
<dbReference type="RefSeq" id="WP_207908917.1">
    <property type="nucleotide sequence ID" value="NZ_SMFZ01000002.1"/>
</dbReference>
<name>A0A4R1HMV7_PSEEN</name>
<keyword evidence="3" id="KW-1185">Reference proteome</keyword>
<gene>
    <name evidence="2" type="ORF">EV378_6395</name>
</gene>
<organism evidence="2 3">
    <name type="scientific">Pseudonocardia endophytica</name>
    <dbReference type="NCBI Taxonomy" id="401976"/>
    <lineage>
        <taxon>Bacteria</taxon>
        <taxon>Bacillati</taxon>
        <taxon>Actinomycetota</taxon>
        <taxon>Actinomycetes</taxon>
        <taxon>Pseudonocardiales</taxon>
        <taxon>Pseudonocardiaceae</taxon>
        <taxon>Pseudonocardia</taxon>
    </lineage>
</organism>
<sequence length="251" mass="27320">MVTLAGTGRGAPDVAARRRIYLMRHGAVAYFPDSGVADPDAVGLTEEGRRQAAVAGRALDGVTFDRVITSGMHRADETARIVLTESGTGRPEPEPEPDLREFHPGRPDDVPDDDLYEAFTMAFRGPEQPSRDASYLGGETVGAMLDRVNAVIDRLLADDWSTMLMVLHGGVNRAILSRALIGRGTYLGHIEQTTTCVNVLDLDVRPEGTVWQVRAVNVLPYDPVPAGPRLSTVEELVIEYRSLRDGQATRT</sequence>
<feature type="compositionally biased region" description="Basic and acidic residues" evidence="1">
    <location>
        <begin position="91"/>
        <end position="106"/>
    </location>
</feature>
<dbReference type="InterPro" id="IPR050275">
    <property type="entry name" value="PGM_Phosphatase"/>
</dbReference>
<dbReference type="Pfam" id="PF00300">
    <property type="entry name" value="His_Phos_1"/>
    <property type="match status" value="1"/>
</dbReference>
<dbReference type="EMBL" id="SMFZ01000002">
    <property type="protein sequence ID" value="TCK22393.1"/>
    <property type="molecule type" value="Genomic_DNA"/>
</dbReference>
<proteinExistence type="predicted"/>
<dbReference type="Gene3D" id="3.40.50.1240">
    <property type="entry name" value="Phosphoglycerate mutase-like"/>
    <property type="match status" value="1"/>
</dbReference>
<evidence type="ECO:0000313" key="2">
    <source>
        <dbReference type="EMBL" id="TCK22393.1"/>
    </source>
</evidence>